<accession>A0A7D7MBQ1</accession>
<dbReference type="EMBL" id="CP059540">
    <property type="protein sequence ID" value="QMT17695.1"/>
    <property type="molecule type" value="Genomic_DNA"/>
</dbReference>
<dbReference type="SUPFAM" id="SSF158397">
    <property type="entry name" value="TM1646-like"/>
    <property type="match status" value="1"/>
</dbReference>
<keyword evidence="3" id="KW-1185">Reference proteome</keyword>
<dbReference type="RefSeq" id="WP_069577419.1">
    <property type="nucleotide sequence ID" value="NZ_CP059540.1"/>
</dbReference>
<dbReference type="Pfam" id="PF03885">
    <property type="entry name" value="DUF327"/>
    <property type="match status" value="1"/>
</dbReference>
<evidence type="ECO:0000256" key="1">
    <source>
        <dbReference type="SAM" id="MobiDB-lite"/>
    </source>
</evidence>
<proteinExistence type="predicted"/>
<sequence>MRIDAVRPRPSEQPNTAALKPSGGGFAQVMKQSRTELRRDALTPLFANVEQSGKRLAEHRTLENVVAYKQSIKQFLKESLRHGMQLTDQAAGNFAEGAPPHQLVKVIDEKVIALQDQLLDNEVEYIGVLDTIGEIKGLLLNLYM</sequence>
<feature type="compositionally biased region" description="Basic and acidic residues" evidence="1">
    <location>
        <begin position="1"/>
        <end position="10"/>
    </location>
</feature>
<feature type="region of interest" description="Disordered" evidence="1">
    <location>
        <begin position="1"/>
        <end position="24"/>
    </location>
</feature>
<protein>
    <submittedName>
        <fullName evidence="2">YaaR family protein</fullName>
    </submittedName>
</protein>
<gene>
    <name evidence="2" type="ORF">H1Q58_01305</name>
</gene>
<dbReference type="InterPro" id="IPR005585">
    <property type="entry name" value="DUF327"/>
</dbReference>
<dbReference type="Proteomes" id="UP000514716">
    <property type="component" value="Chromosome"/>
</dbReference>
<reference evidence="2 3" key="1">
    <citation type="submission" date="2020-07" db="EMBL/GenBank/DDBJ databases">
        <title>Screening of a cold-adapted Planococcus bacterium producing protease in traditional shrimp paste and protease identification by genome sequencing.</title>
        <authorList>
            <person name="Gao R."/>
            <person name="Leng W."/>
            <person name="Chu Q."/>
            <person name="Wu X."/>
            <person name="Liu H."/>
            <person name="Li X."/>
        </authorList>
    </citation>
    <scope>NUCLEOTIDE SEQUENCE [LARGE SCALE GENOMIC DNA]</scope>
    <source>
        <strain evidence="2 3">XJ11</strain>
    </source>
</reference>
<dbReference type="InterPro" id="IPR024042">
    <property type="entry name" value="TM1646-like_dom_sf"/>
</dbReference>
<dbReference type="KEGG" id="pdec:H1Q58_01305"/>
<dbReference type="Gene3D" id="1.20.120.490">
    <property type="entry name" value="Hypothetical protein TM1646-like domain"/>
    <property type="match status" value="1"/>
</dbReference>
<evidence type="ECO:0000313" key="2">
    <source>
        <dbReference type="EMBL" id="QMT17695.1"/>
    </source>
</evidence>
<name>A0A7D7MBQ1_PLAMR</name>
<dbReference type="AlphaFoldDB" id="A0A7D7MBQ1"/>
<evidence type="ECO:0000313" key="3">
    <source>
        <dbReference type="Proteomes" id="UP000514716"/>
    </source>
</evidence>
<organism evidence="2 3">
    <name type="scientific">Planococcus maritimus</name>
    <dbReference type="NCBI Taxonomy" id="192421"/>
    <lineage>
        <taxon>Bacteria</taxon>
        <taxon>Bacillati</taxon>
        <taxon>Bacillota</taxon>
        <taxon>Bacilli</taxon>
        <taxon>Bacillales</taxon>
        <taxon>Caryophanaceae</taxon>
        <taxon>Planococcus</taxon>
    </lineage>
</organism>